<keyword evidence="2" id="KW-1185">Reference proteome</keyword>
<feature type="non-terminal residue" evidence="1">
    <location>
        <position position="1"/>
    </location>
</feature>
<protein>
    <submittedName>
        <fullName evidence="1">Uncharacterized protein</fullName>
    </submittedName>
</protein>
<sequence length="66" mass="7198">PLLPVGDADYRADALKTTFAIKHVISKTADILGDVQVFRAGRLNVYNALDLDDVVHEVYLAAGERS</sequence>
<organism evidence="1 2">
    <name type="scientific">Seminavis robusta</name>
    <dbReference type="NCBI Taxonomy" id="568900"/>
    <lineage>
        <taxon>Eukaryota</taxon>
        <taxon>Sar</taxon>
        <taxon>Stramenopiles</taxon>
        <taxon>Ochrophyta</taxon>
        <taxon>Bacillariophyta</taxon>
        <taxon>Bacillariophyceae</taxon>
        <taxon>Bacillariophycidae</taxon>
        <taxon>Naviculales</taxon>
        <taxon>Naviculaceae</taxon>
        <taxon>Seminavis</taxon>
    </lineage>
</organism>
<evidence type="ECO:0000313" key="1">
    <source>
        <dbReference type="EMBL" id="CAB9531978.1"/>
    </source>
</evidence>
<reference evidence="1" key="1">
    <citation type="submission" date="2020-06" db="EMBL/GenBank/DDBJ databases">
        <authorList>
            <consortium name="Plant Systems Biology data submission"/>
        </authorList>
    </citation>
    <scope>NUCLEOTIDE SEQUENCE</scope>
    <source>
        <strain evidence="1">D6</strain>
    </source>
</reference>
<evidence type="ECO:0000313" key="2">
    <source>
        <dbReference type="Proteomes" id="UP001153069"/>
    </source>
</evidence>
<comment type="caution">
    <text evidence="1">The sequence shown here is derived from an EMBL/GenBank/DDBJ whole genome shotgun (WGS) entry which is preliminary data.</text>
</comment>
<dbReference type="AlphaFoldDB" id="A0A9N8F3E4"/>
<gene>
    <name evidence="1" type="ORF">SEMRO_4530_G354190.1</name>
</gene>
<proteinExistence type="predicted"/>
<dbReference type="EMBL" id="CAICTM010004528">
    <property type="protein sequence ID" value="CAB9531978.1"/>
    <property type="molecule type" value="Genomic_DNA"/>
</dbReference>
<dbReference type="Proteomes" id="UP001153069">
    <property type="component" value="Unassembled WGS sequence"/>
</dbReference>
<name>A0A9N8F3E4_9STRA</name>
<accession>A0A9N8F3E4</accession>